<comment type="caution">
    <text evidence="1">The sequence shown here is derived from an EMBL/GenBank/DDBJ whole genome shotgun (WGS) entry which is preliminary data.</text>
</comment>
<gene>
    <name evidence="1" type="ORF">L6452_44483</name>
</gene>
<dbReference type="EMBL" id="CM042064">
    <property type="protein sequence ID" value="KAI3665848.1"/>
    <property type="molecule type" value="Genomic_DNA"/>
</dbReference>
<evidence type="ECO:0000313" key="2">
    <source>
        <dbReference type="Proteomes" id="UP001055879"/>
    </source>
</evidence>
<reference evidence="2" key="1">
    <citation type="journal article" date="2022" name="Mol. Ecol. Resour.">
        <title>The genomes of chicory, endive, great burdock and yacon provide insights into Asteraceae palaeo-polyploidization history and plant inulin production.</title>
        <authorList>
            <person name="Fan W."/>
            <person name="Wang S."/>
            <person name="Wang H."/>
            <person name="Wang A."/>
            <person name="Jiang F."/>
            <person name="Liu H."/>
            <person name="Zhao H."/>
            <person name="Xu D."/>
            <person name="Zhang Y."/>
        </authorList>
    </citation>
    <scope>NUCLEOTIDE SEQUENCE [LARGE SCALE GENOMIC DNA]</scope>
    <source>
        <strain evidence="2">cv. Niubang</strain>
    </source>
</reference>
<reference evidence="1 2" key="2">
    <citation type="journal article" date="2022" name="Mol. Ecol. Resour.">
        <title>The genomes of chicory, endive, great burdock and yacon provide insights into Asteraceae paleo-polyploidization history and plant inulin production.</title>
        <authorList>
            <person name="Fan W."/>
            <person name="Wang S."/>
            <person name="Wang H."/>
            <person name="Wang A."/>
            <person name="Jiang F."/>
            <person name="Liu H."/>
            <person name="Zhao H."/>
            <person name="Xu D."/>
            <person name="Zhang Y."/>
        </authorList>
    </citation>
    <scope>NUCLEOTIDE SEQUENCE [LARGE SCALE GENOMIC DNA]</scope>
    <source>
        <strain evidence="2">cv. Niubang</strain>
    </source>
</reference>
<protein>
    <submittedName>
        <fullName evidence="1">Uncharacterized protein</fullName>
    </submittedName>
</protein>
<dbReference type="Proteomes" id="UP001055879">
    <property type="component" value="Linkage Group LG18"/>
</dbReference>
<name>A0ACB8XFR7_ARCLA</name>
<accession>A0ACB8XFR7</accession>
<evidence type="ECO:0000313" key="1">
    <source>
        <dbReference type="EMBL" id="KAI3665848.1"/>
    </source>
</evidence>
<sequence>MISHAKDQDYYYFLTTIIVSFLHLNRNGQPDQFLEPSNNNTSNFLKYPYQKGCGFLISLKIIAFLIIDSQFAIFRLFSLLIDCTIWS</sequence>
<organism evidence="1 2">
    <name type="scientific">Arctium lappa</name>
    <name type="common">Greater burdock</name>
    <name type="synonym">Lappa major</name>
    <dbReference type="NCBI Taxonomy" id="4217"/>
    <lineage>
        <taxon>Eukaryota</taxon>
        <taxon>Viridiplantae</taxon>
        <taxon>Streptophyta</taxon>
        <taxon>Embryophyta</taxon>
        <taxon>Tracheophyta</taxon>
        <taxon>Spermatophyta</taxon>
        <taxon>Magnoliopsida</taxon>
        <taxon>eudicotyledons</taxon>
        <taxon>Gunneridae</taxon>
        <taxon>Pentapetalae</taxon>
        <taxon>asterids</taxon>
        <taxon>campanulids</taxon>
        <taxon>Asterales</taxon>
        <taxon>Asteraceae</taxon>
        <taxon>Carduoideae</taxon>
        <taxon>Cardueae</taxon>
        <taxon>Arctiinae</taxon>
        <taxon>Arctium</taxon>
    </lineage>
</organism>
<keyword evidence="2" id="KW-1185">Reference proteome</keyword>
<proteinExistence type="predicted"/>